<evidence type="ECO:0000256" key="11">
    <source>
        <dbReference type="HAMAP-Rule" id="MF_00042"/>
    </source>
</evidence>
<keyword evidence="11" id="KW-0963">Cytoplasm</keyword>
<dbReference type="GO" id="GO:0003676">
    <property type="term" value="F:nucleic acid binding"/>
    <property type="evidence" value="ECO:0007669"/>
    <property type="project" value="InterPro"/>
</dbReference>
<dbReference type="Pfam" id="PF00075">
    <property type="entry name" value="RNase_H"/>
    <property type="match status" value="1"/>
</dbReference>
<dbReference type="GO" id="GO:0005737">
    <property type="term" value="C:cytoplasm"/>
    <property type="evidence" value="ECO:0007669"/>
    <property type="project" value="UniProtKB-SubCell"/>
</dbReference>
<comment type="caution">
    <text evidence="13">The sequence shown here is derived from an EMBL/GenBank/DDBJ whole genome shotgun (WGS) entry which is preliminary data.</text>
</comment>
<name>A0A840VMN0_9PROT</name>
<comment type="similarity">
    <text evidence="3 11">Belongs to the RNase H family.</text>
</comment>
<accession>A0A840VMN0</accession>
<evidence type="ECO:0000256" key="4">
    <source>
        <dbReference type="ARBA" id="ARBA00011245"/>
    </source>
</evidence>
<comment type="catalytic activity">
    <reaction evidence="1 11">
        <text>Endonucleolytic cleavage to 5'-phosphomonoester.</text>
        <dbReference type="EC" id="3.1.26.4"/>
    </reaction>
</comment>
<dbReference type="GO" id="GO:0004523">
    <property type="term" value="F:RNA-DNA hybrid ribonuclease activity"/>
    <property type="evidence" value="ECO:0007669"/>
    <property type="project" value="UniProtKB-UniRule"/>
</dbReference>
<evidence type="ECO:0000313" key="13">
    <source>
        <dbReference type="EMBL" id="MBB5372720.1"/>
    </source>
</evidence>
<evidence type="ECO:0000256" key="7">
    <source>
        <dbReference type="ARBA" id="ARBA00022723"/>
    </source>
</evidence>
<dbReference type="EMBL" id="JACHFJ010000003">
    <property type="protein sequence ID" value="MBB5372720.1"/>
    <property type="molecule type" value="Genomic_DNA"/>
</dbReference>
<sequence length="153" mass="16904">MASETVENIVEIWTDGGCKPNPGPGGWGAILKFKGNVRELSGADPETTNNRMELTAAAEALSALTRPCKVVLHTDSEYLKNGITRWHTGWVRKNWRSSTGDPVKNMDLWQRVLAAAKPHEIDWRWVRGHSGDVMNDRADALATAAREDLVRAG</sequence>
<keyword evidence="10 11" id="KW-0460">Magnesium</keyword>
<evidence type="ECO:0000313" key="14">
    <source>
        <dbReference type="Proteomes" id="UP000553706"/>
    </source>
</evidence>
<evidence type="ECO:0000256" key="2">
    <source>
        <dbReference type="ARBA" id="ARBA00004065"/>
    </source>
</evidence>
<gene>
    <name evidence="11" type="primary">rnhA</name>
    <name evidence="13" type="ORF">HNP71_000971</name>
</gene>
<reference evidence="13 14" key="1">
    <citation type="submission" date="2020-08" db="EMBL/GenBank/DDBJ databases">
        <title>Genomic Encyclopedia of Type Strains, Phase IV (KMG-IV): sequencing the most valuable type-strain genomes for metagenomic binning, comparative biology and taxonomic classification.</title>
        <authorList>
            <person name="Goeker M."/>
        </authorList>
    </citation>
    <scope>NUCLEOTIDE SEQUENCE [LARGE SCALE GENOMIC DNA]</scope>
    <source>
        <strain evidence="13 14">DSM 27026</strain>
    </source>
</reference>
<keyword evidence="7 11" id="KW-0479">Metal-binding</keyword>
<dbReference type="InterPro" id="IPR050092">
    <property type="entry name" value="RNase_H"/>
</dbReference>
<feature type="domain" description="RNase H type-1" evidence="12">
    <location>
        <begin position="6"/>
        <end position="147"/>
    </location>
</feature>
<dbReference type="Gene3D" id="3.30.420.10">
    <property type="entry name" value="Ribonuclease H-like superfamily/Ribonuclease H"/>
    <property type="match status" value="1"/>
</dbReference>
<evidence type="ECO:0000256" key="8">
    <source>
        <dbReference type="ARBA" id="ARBA00022759"/>
    </source>
</evidence>
<dbReference type="RefSeq" id="WP_183265747.1">
    <property type="nucleotide sequence ID" value="NZ_JACHFJ010000003.1"/>
</dbReference>
<evidence type="ECO:0000256" key="10">
    <source>
        <dbReference type="ARBA" id="ARBA00022842"/>
    </source>
</evidence>
<organism evidence="13 14">
    <name type="scientific">Acidocella aromatica</name>
    <dbReference type="NCBI Taxonomy" id="1303579"/>
    <lineage>
        <taxon>Bacteria</taxon>
        <taxon>Pseudomonadati</taxon>
        <taxon>Pseudomonadota</taxon>
        <taxon>Alphaproteobacteria</taxon>
        <taxon>Acetobacterales</taxon>
        <taxon>Acidocellaceae</taxon>
        <taxon>Acidocella</taxon>
    </lineage>
</organism>
<dbReference type="Proteomes" id="UP000553706">
    <property type="component" value="Unassembled WGS sequence"/>
</dbReference>
<dbReference type="NCBIfam" id="NF001236">
    <property type="entry name" value="PRK00203.1"/>
    <property type="match status" value="1"/>
</dbReference>
<evidence type="ECO:0000256" key="6">
    <source>
        <dbReference type="ARBA" id="ARBA00022722"/>
    </source>
</evidence>
<keyword evidence="6 11" id="KW-0540">Nuclease</keyword>
<evidence type="ECO:0000259" key="12">
    <source>
        <dbReference type="PROSITE" id="PS50879"/>
    </source>
</evidence>
<dbReference type="GO" id="GO:0043137">
    <property type="term" value="P:DNA replication, removal of RNA primer"/>
    <property type="evidence" value="ECO:0007669"/>
    <property type="project" value="TreeGrafter"/>
</dbReference>
<comment type="cofactor">
    <cofactor evidence="11">
        <name>Mg(2+)</name>
        <dbReference type="ChEBI" id="CHEBI:18420"/>
    </cofactor>
    <text evidence="11">Binds 1 Mg(2+) ion per subunit. May bind a second metal ion at a regulatory site, or after substrate binding.</text>
</comment>
<dbReference type="InterPro" id="IPR002156">
    <property type="entry name" value="RNaseH_domain"/>
</dbReference>
<keyword evidence="8 11" id="KW-0255">Endonuclease</keyword>
<evidence type="ECO:0000256" key="3">
    <source>
        <dbReference type="ARBA" id="ARBA00005300"/>
    </source>
</evidence>
<dbReference type="HAMAP" id="MF_00042">
    <property type="entry name" value="RNase_H"/>
    <property type="match status" value="1"/>
</dbReference>
<dbReference type="PANTHER" id="PTHR10642">
    <property type="entry name" value="RIBONUCLEASE H1"/>
    <property type="match status" value="1"/>
</dbReference>
<dbReference type="EC" id="3.1.26.4" evidence="5 11"/>
<dbReference type="GO" id="GO:0000287">
    <property type="term" value="F:magnesium ion binding"/>
    <property type="evidence" value="ECO:0007669"/>
    <property type="project" value="UniProtKB-UniRule"/>
</dbReference>
<feature type="binding site" evidence="11">
    <location>
        <position position="75"/>
    </location>
    <ligand>
        <name>Mg(2+)</name>
        <dbReference type="ChEBI" id="CHEBI:18420"/>
        <label>1</label>
    </ligand>
</feature>
<feature type="binding site" evidence="11">
    <location>
        <position position="139"/>
    </location>
    <ligand>
        <name>Mg(2+)</name>
        <dbReference type="ChEBI" id="CHEBI:18420"/>
        <label>2</label>
    </ligand>
</feature>
<comment type="function">
    <text evidence="2 11">Endonuclease that specifically degrades the RNA of RNA-DNA hybrids.</text>
</comment>
<feature type="binding site" evidence="11">
    <location>
        <position position="15"/>
    </location>
    <ligand>
        <name>Mg(2+)</name>
        <dbReference type="ChEBI" id="CHEBI:18420"/>
        <label>2</label>
    </ligand>
</feature>
<dbReference type="AlphaFoldDB" id="A0A840VMN0"/>
<comment type="subunit">
    <text evidence="4 11">Monomer.</text>
</comment>
<protein>
    <recommendedName>
        <fullName evidence="5 11">Ribonuclease H</fullName>
        <shortName evidence="11">RNase H</shortName>
        <ecNumber evidence="5 11">3.1.26.4</ecNumber>
    </recommendedName>
</protein>
<keyword evidence="14" id="KW-1185">Reference proteome</keyword>
<dbReference type="FunFam" id="3.30.420.10:FF:000089">
    <property type="entry name" value="Ribonuclease H"/>
    <property type="match status" value="1"/>
</dbReference>
<dbReference type="PANTHER" id="PTHR10642:SF26">
    <property type="entry name" value="RIBONUCLEASE H1"/>
    <property type="match status" value="1"/>
</dbReference>
<dbReference type="SUPFAM" id="SSF53098">
    <property type="entry name" value="Ribonuclease H-like"/>
    <property type="match status" value="1"/>
</dbReference>
<dbReference type="CDD" id="cd09278">
    <property type="entry name" value="RNase_HI_prokaryote_like"/>
    <property type="match status" value="1"/>
</dbReference>
<proteinExistence type="inferred from homology"/>
<evidence type="ECO:0000256" key="1">
    <source>
        <dbReference type="ARBA" id="ARBA00000077"/>
    </source>
</evidence>
<dbReference type="InterPro" id="IPR022892">
    <property type="entry name" value="RNaseHI"/>
</dbReference>
<evidence type="ECO:0000256" key="9">
    <source>
        <dbReference type="ARBA" id="ARBA00022801"/>
    </source>
</evidence>
<feature type="binding site" evidence="11">
    <location>
        <position position="15"/>
    </location>
    <ligand>
        <name>Mg(2+)</name>
        <dbReference type="ChEBI" id="CHEBI:18420"/>
        <label>1</label>
    </ligand>
</feature>
<dbReference type="PROSITE" id="PS50879">
    <property type="entry name" value="RNASE_H_1"/>
    <property type="match status" value="1"/>
</dbReference>
<dbReference type="InterPro" id="IPR012337">
    <property type="entry name" value="RNaseH-like_sf"/>
</dbReference>
<keyword evidence="9 11" id="KW-0378">Hydrolase</keyword>
<feature type="binding site" evidence="11">
    <location>
        <position position="53"/>
    </location>
    <ligand>
        <name>Mg(2+)</name>
        <dbReference type="ChEBI" id="CHEBI:18420"/>
        <label>1</label>
    </ligand>
</feature>
<dbReference type="InterPro" id="IPR036397">
    <property type="entry name" value="RNaseH_sf"/>
</dbReference>
<comment type="subcellular location">
    <subcellularLocation>
        <location evidence="11">Cytoplasm</location>
    </subcellularLocation>
</comment>
<evidence type="ECO:0000256" key="5">
    <source>
        <dbReference type="ARBA" id="ARBA00012180"/>
    </source>
</evidence>